<dbReference type="SMART" id="SM00382">
    <property type="entry name" value="AAA"/>
    <property type="match status" value="1"/>
</dbReference>
<evidence type="ECO:0000313" key="7">
    <source>
        <dbReference type="Proteomes" id="UP000321248"/>
    </source>
</evidence>
<gene>
    <name evidence="6" type="ORF">FU658_12970</name>
</gene>
<name>A0A5C8KHB7_9GAMM</name>
<dbReference type="GO" id="GO:0005524">
    <property type="term" value="F:ATP binding"/>
    <property type="evidence" value="ECO:0007669"/>
    <property type="project" value="UniProtKB-KW"/>
</dbReference>
<feature type="domain" description="ABC transporter" evidence="5">
    <location>
        <begin position="18"/>
        <end position="251"/>
    </location>
</feature>
<accession>A0A5C8KHB7</accession>
<dbReference type="PROSITE" id="PS00211">
    <property type="entry name" value="ABC_TRANSPORTER_1"/>
    <property type="match status" value="1"/>
</dbReference>
<dbReference type="InterPro" id="IPR050683">
    <property type="entry name" value="Bact_Polysacc_Export_ATP-bd"/>
</dbReference>
<dbReference type="CDD" id="cd03220">
    <property type="entry name" value="ABC_KpsT_Wzt"/>
    <property type="match status" value="1"/>
</dbReference>
<evidence type="ECO:0000313" key="6">
    <source>
        <dbReference type="EMBL" id="TXK59850.1"/>
    </source>
</evidence>
<keyword evidence="7" id="KW-1185">Reference proteome</keyword>
<evidence type="ECO:0000256" key="2">
    <source>
        <dbReference type="ARBA" id="ARBA00022448"/>
    </source>
</evidence>
<dbReference type="GO" id="GO:0016887">
    <property type="term" value="F:ATP hydrolysis activity"/>
    <property type="evidence" value="ECO:0007669"/>
    <property type="project" value="InterPro"/>
</dbReference>
<keyword evidence="4 6" id="KW-0067">ATP-binding</keyword>
<dbReference type="Gene3D" id="3.40.50.300">
    <property type="entry name" value="P-loop containing nucleotide triphosphate hydrolases"/>
    <property type="match status" value="1"/>
</dbReference>
<protein>
    <submittedName>
        <fullName evidence="6">ABC transporter ATP-binding protein</fullName>
    </submittedName>
</protein>
<dbReference type="GO" id="GO:0016020">
    <property type="term" value="C:membrane"/>
    <property type="evidence" value="ECO:0007669"/>
    <property type="project" value="InterPro"/>
</dbReference>
<keyword evidence="3" id="KW-0547">Nucleotide-binding</keyword>
<dbReference type="InterPro" id="IPR027417">
    <property type="entry name" value="P-loop_NTPase"/>
</dbReference>
<dbReference type="GO" id="GO:0140359">
    <property type="term" value="F:ABC-type transporter activity"/>
    <property type="evidence" value="ECO:0007669"/>
    <property type="project" value="InterPro"/>
</dbReference>
<dbReference type="AlphaFoldDB" id="A0A5C8KHB7"/>
<dbReference type="RefSeq" id="WP_147892464.1">
    <property type="nucleotide sequence ID" value="NZ_VRTS01000010.1"/>
</dbReference>
<dbReference type="Proteomes" id="UP000321248">
    <property type="component" value="Unassembled WGS sequence"/>
</dbReference>
<sequence>MDVEIVADRVTLDVPLFVQRERVVRGWAGMLLGAAFDTPSREVVRLLEDVSFRFSPGDRVALLGRNGAGKSTLLRLLNNVYRPTSGSLHRAGSCQALLNISLGFTPDATVRENIILRGVAMGLRASYLKAQSNAILDFAGLEEKANHRLRTLSSGQKVRLGFAISTSVQTDIMLMDEWVGTGDVDFMRRAKERMQDRLGGSKIVVLASHSLGLVREVCNRGVVIERGRVTYDGEIGRALKHYQRAMAAPSEDGVGQAAVHDGVAGNVSGLVDEVRLAEGVLEISGWALSDDSRPVEALVAEFLGDRILVERFERIARPDVQEFFGLLDPGCGYRIQLEVGTSAAERDVLATLVIKSTDGQSLRHGRKVRARAQDLGIPAGGGASPRLEEGS</sequence>
<dbReference type="InterPro" id="IPR017871">
    <property type="entry name" value="ABC_transporter-like_CS"/>
</dbReference>
<evidence type="ECO:0000259" key="5">
    <source>
        <dbReference type="PROSITE" id="PS50893"/>
    </source>
</evidence>
<dbReference type="InterPro" id="IPR003439">
    <property type="entry name" value="ABC_transporter-like_ATP-bd"/>
</dbReference>
<comment type="caution">
    <text evidence="6">The sequence shown here is derived from an EMBL/GenBank/DDBJ whole genome shotgun (WGS) entry which is preliminary data.</text>
</comment>
<dbReference type="InterPro" id="IPR003593">
    <property type="entry name" value="AAA+_ATPase"/>
</dbReference>
<evidence type="ECO:0000256" key="3">
    <source>
        <dbReference type="ARBA" id="ARBA00022741"/>
    </source>
</evidence>
<evidence type="ECO:0000256" key="1">
    <source>
        <dbReference type="ARBA" id="ARBA00005417"/>
    </source>
</evidence>
<proteinExistence type="inferred from homology"/>
<dbReference type="PANTHER" id="PTHR46743">
    <property type="entry name" value="TEICHOIC ACIDS EXPORT ATP-BINDING PROTEIN TAGH"/>
    <property type="match status" value="1"/>
</dbReference>
<dbReference type="InterPro" id="IPR015860">
    <property type="entry name" value="ABC_transpr_TagH-like"/>
</dbReference>
<dbReference type="PANTHER" id="PTHR46743:SF2">
    <property type="entry name" value="TEICHOIC ACIDS EXPORT ATP-BINDING PROTEIN TAGH"/>
    <property type="match status" value="1"/>
</dbReference>
<reference evidence="6 7" key="1">
    <citation type="submission" date="2019-08" db="EMBL/GenBank/DDBJ databases">
        <authorList>
            <person name="Karlyshev A.V."/>
        </authorList>
    </citation>
    <scope>NUCLEOTIDE SEQUENCE [LARGE SCALE GENOMIC DNA]</scope>
    <source>
        <strain evidence="6 7">Alg18-2.2</strain>
    </source>
</reference>
<dbReference type="PROSITE" id="PS50893">
    <property type="entry name" value="ABC_TRANSPORTER_2"/>
    <property type="match status" value="1"/>
</dbReference>
<dbReference type="SUPFAM" id="SSF52540">
    <property type="entry name" value="P-loop containing nucleoside triphosphate hydrolases"/>
    <property type="match status" value="1"/>
</dbReference>
<comment type="similarity">
    <text evidence="1">Belongs to the ABC transporter superfamily.</text>
</comment>
<dbReference type="EMBL" id="VRTS01000010">
    <property type="protein sequence ID" value="TXK59850.1"/>
    <property type="molecule type" value="Genomic_DNA"/>
</dbReference>
<dbReference type="OrthoDB" id="9778870at2"/>
<organism evidence="6 7">
    <name type="scientific">Alkalisalibacterium limincola</name>
    <dbReference type="NCBI Taxonomy" id="2699169"/>
    <lineage>
        <taxon>Bacteria</taxon>
        <taxon>Pseudomonadati</taxon>
        <taxon>Pseudomonadota</taxon>
        <taxon>Gammaproteobacteria</taxon>
        <taxon>Lysobacterales</taxon>
        <taxon>Lysobacteraceae</taxon>
        <taxon>Alkalisalibacterium</taxon>
    </lineage>
</organism>
<keyword evidence="2" id="KW-0813">Transport</keyword>
<evidence type="ECO:0000256" key="4">
    <source>
        <dbReference type="ARBA" id="ARBA00022840"/>
    </source>
</evidence>
<dbReference type="Pfam" id="PF00005">
    <property type="entry name" value="ABC_tran"/>
    <property type="match status" value="1"/>
</dbReference>